<feature type="transmembrane region" description="Helical" evidence="8">
    <location>
        <begin position="243"/>
        <end position="266"/>
    </location>
</feature>
<evidence type="ECO:0000313" key="9">
    <source>
        <dbReference type="EMBL" id="KAJ0192997.1"/>
    </source>
</evidence>
<dbReference type="InterPro" id="IPR036259">
    <property type="entry name" value="MFS_trans_sf"/>
</dbReference>
<proteinExistence type="inferred from homology"/>
<keyword evidence="6 8" id="KW-0472">Membrane</keyword>
<evidence type="ECO:0000256" key="4">
    <source>
        <dbReference type="ARBA" id="ARBA00022692"/>
    </source>
</evidence>
<dbReference type="GO" id="GO:0016020">
    <property type="term" value="C:membrane"/>
    <property type="evidence" value="ECO:0007669"/>
    <property type="project" value="UniProtKB-SubCell"/>
</dbReference>
<dbReference type="Proteomes" id="UP000235145">
    <property type="component" value="Unassembled WGS sequence"/>
</dbReference>
<dbReference type="Pfam" id="PF06963">
    <property type="entry name" value="FPN1"/>
    <property type="match status" value="1"/>
</dbReference>
<evidence type="ECO:0000256" key="6">
    <source>
        <dbReference type="ARBA" id="ARBA00023136"/>
    </source>
</evidence>
<feature type="transmembrane region" description="Helical" evidence="8">
    <location>
        <begin position="548"/>
        <end position="571"/>
    </location>
</feature>
<feature type="transmembrane region" description="Helical" evidence="8">
    <location>
        <begin position="173"/>
        <end position="194"/>
    </location>
</feature>
<feature type="transmembrane region" description="Helical" evidence="8">
    <location>
        <begin position="482"/>
        <end position="500"/>
    </location>
</feature>
<comment type="similarity">
    <text evidence="2 8">Belongs to the ferroportin (FP) (TC 2.A.100) family. SLC40A subfamily.</text>
</comment>
<comment type="similarity">
    <text evidence="7">Belongs to the major facilitator superfamily. Phosphate:H(+) symporter (TC 2.A.1.9) family.</text>
</comment>
<dbReference type="AlphaFoldDB" id="A0A9R1US40"/>
<dbReference type="GO" id="GO:0006879">
    <property type="term" value="P:intracellular iron ion homeostasis"/>
    <property type="evidence" value="ECO:0007669"/>
    <property type="project" value="EnsemblPlants"/>
</dbReference>
<evidence type="ECO:0000256" key="1">
    <source>
        <dbReference type="ARBA" id="ARBA00004141"/>
    </source>
</evidence>
<protein>
    <recommendedName>
        <fullName evidence="8">Solute carrier family 40 member</fullName>
    </recommendedName>
</protein>
<comment type="subcellular location">
    <subcellularLocation>
        <location evidence="1 8">Membrane</location>
        <topology evidence="1 8">Multi-pass membrane protein</topology>
    </subcellularLocation>
</comment>
<keyword evidence="3 8" id="KW-0813">Transport</keyword>
<dbReference type="Gramene" id="rna-gnl|WGS:NBSK|LSAT_8X116121_mrna">
    <property type="protein sequence ID" value="cds-PLY73227.1"/>
    <property type="gene ID" value="gene-LSAT_8X116121"/>
</dbReference>
<feature type="transmembrane region" description="Helical" evidence="8">
    <location>
        <begin position="421"/>
        <end position="442"/>
    </location>
</feature>
<evidence type="ECO:0000256" key="2">
    <source>
        <dbReference type="ARBA" id="ARBA00006279"/>
    </source>
</evidence>
<accession>A0A9R1US40</accession>
<evidence type="ECO:0000256" key="5">
    <source>
        <dbReference type="ARBA" id="ARBA00022989"/>
    </source>
</evidence>
<comment type="function">
    <text evidence="8">May be involved in iron transport and iron homeostasis.</text>
</comment>
<dbReference type="PANTHER" id="PTHR11660:SF53">
    <property type="entry name" value="SOLUTE CARRIER FAMILY 40 MEMBER 3, CHLOROPLASTIC"/>
    <property type="match status" value="1"/>
</dbReference>
<evidence type="ECO:0000313" key="10">
    <source>
        <dbReference type="Proteomes" id="UP000235145"/>
    </source>
</evidence>
<name>A0A9R1US40_LACSA</name>
<dbReference type="CDD" id="cd17480">
    <property type="entry name" value="MFS_SLC40A1_like"/>
    <property type="match status" value="1"/>
</dbReference>
<gene>
    <name evidence="9" type="ORF">LSAT_V11C800436330</name>
</gene>
<evidence type="ECO:0000256" key="7">
    <source>
        <dbReference type="ARBA" id="ARBA00044504"/>
    </source>
</evidence>
<dbReference type="GO" id="GO:0006826">
    <property type="term" value="P:iron ion transport"/>
    <property type="evidence" value="ECO:0000318"/>
    <property type="project" value="GO_Central"/>
</dbReference>
<feature type="transmembrane region" description="Helical" evidence="8">
    <location>
        <begin position="454"/>
        <end position="475"/>
    </location>
</feature>
<dbReference type="GO" id="GO:0009941">
    <property type="term" value="C:chloroplast envelope"/>
    <property type="evidence" value="ECO:0007669"/>
    <property type="project" value="EnsemblPlants"/>
</dbReference>
<feature type="transmembrane region" description="Helical" evidence="8">
    <location>
        <begin position="206"/>
        <end position="231"/>
    </location>
</feature>
<dbReference type="GO" id="GO:0005381">
    <property type="term" value="F:iron ion transmembrane transporter activity"/>
    <property type="evidence" value="ECO:0007669"/>
    <property type="project" value="UniProtKB-UniRule"/>
</dbReference>
<evidence type="ECO:0000256" key="8">
    <source>
        <dbReference type="RuleBase" id="RU365065"/>
    </source>
</evidence>
<comment type="caution">
    <text evidence="9">The sequence shown here is derived from an EMBL/GenBank/DDBJ whole genome shotgun (WGS) entry which is preliminary data.</text>
</comment>
<evidence type="ECO:0000256" key="3">
    <source>
        <dbReference type="ARBA" id="ARBA00022448"/>
    </source>
</evidence>
<keyword evidence="5 8" id="KW-1133">Transmembrane helix</keyword>
<feature type="transmembrane region" description="Helical" evidence="8">
    <location>
        <begin position="320"/>
        <end position="339"/>
    </location>
</feature>
<reference evidence="9 10" key="1">
    <citation type="journal article" date="2017" name="Nat. Commun.">
        <title>Genome assembly with in vitro proximity ligation data and whole-genome triplication in lettuce.</title>
        <authorList>
            <person name="Reyes-Chin-Wo S."/>
            <person name="Wang Z."/>
            <person name="Yang X."/>
            <person name="Kozik A."/>
            <person name="Arikit S."/>
            <person name="Song C."/>
            <person name="Xia L."/>
            <person name="Froenicke L."/>
            <person name="Lavelle D.O."/>
            <person name="Truco M.J."/>
            <person name="Xia R."/>
            <person name="Zhu S."/>
            <person name="Xu C."/>
            <person name="Xu H."/>
            <person name="Xu X."/>
            <person name="Cox K."/>
            <person name="Korf I."/>
            <person name="Meyers B.C."/>
            <person name="Michelmore R.W."/>
        </authorList>
    </citation>
    <scope>NUCLEOTIDE SEQUENCE [LARGE SCALE GENOMIC DNA]</scope>
    <source>
        <strain evidence="10">cv. Salinas</strain>
        <tissue evidence="9">Seedlings</tissue>
    </source>
</reference>
<sequence length="583" mass="62574">MVAVFVSPTTRVSSTKMFSSLSRRQCDAYTYSSITLRSSPRRLIPRFTNLRLNNFCTRCSIMTNTELLNNVITEDVHHDPSIDASSCSVPIVHLNSETHDTESANLLVECTFVDMILTTLPILSEEEQEVIAAMPAHPAGLYALYASCLAGNLVEQLWNFAWPAAIALLHPSLLPVAVMGFCTKVAVIAGGPLVGKLMDLFPRVPAYNFLTTIQASAQLLSAGMIIQAHMAHASLETSVLMRPWFIILVLAGAVERLSGLALGVAVERDWVVLLAGTNRPIALAQANAILSRIDLLCEIAGASLFGILLSKYETITCLKLAAALMMWSLPVVIGLTWLTNMLSSGVLDRAKCPQTCSKEHMPHAHNLVDMSMGAIKHGWDEYMKQPVLPASLAYVLLCFNVVLAPGGLMTAFLTQHGLSPSLIGGFSCLCAFMGVGATFMSAQMVKQLGILKAGAAGLILQASLLTMAVAVYWSGTLSKQTGLLFFLGFIVLSRLGHMSYDVVGAQILQTGIPPSKANLIGATEVSIASLAESIILGVVIIANDVSHFGFLAMLSLLSVVGAACLFCRWLTNPTDVQRSLFAF</sequence>
<keyword evidence="8" id="KW-0406">Ion transport</keyword>
<dbReference type="EMBL" id="NBSK02000008">
    <property type="protein sequence ID" value="KAJ0192997.1"/>
    <property type="molecule type" value="Genomic_DNA"/>
</dbReference>
<feature type="transmembrane region" description="Helical" evidence="8">
    <location>
        <begin position="520"/>
        <end position="541"/>
    </location>
</feature>
<organism evidence="9 10">
    <name type="scientific">Lactuca sativa</name>
    <name type="common">Garden lettuce</name>
    <dbReference type="NCBI Taxonomy" id="4236"/>
    <lineage>
        <taxon>Eukaryota</taxon>
        <taxon>Viridiplantae</taxon>
        <taxon>Streptophyta</taxon>
        <taxon>Embryophyta</taxon>
        <taxon>Tracheophyta</taxon>
        <taxon>Spermatophyta</taxon>
        <taxon>Magnoliopsida</taxon>
        <taxon>eudicotyledons</taxon>
        <taxon>Gunneridae</taxon>
        <taxon>Pentapetalae</taxon>
        <taxon>asterids</taxon>
        <taxon>campanulids</taxon>
        <taxon>Asterales</taxon>
        <taxon>Asteraceae</taxon>
        <taxon>Cichorioideae</taxon>
        <taxon>Cichorieae</taxon>
        <taxon>Lactucinae</taxon>
        <taxon>Lactuca</taxon>
    </lineage>
</organism>
<dbReference type="SUPFAM" id="SSF103473">
    <property type="entry name" value="MFS general substrate transporter"/>
    <property type="match status" value="1"/>
</dbReference>
<feature type="transmembrane region" description="Helical" evidence="8">
    <location>
        <begin position="392"/>
        <end position="414"/>
    </location>
</feature>
<dbReference type="InterPro" id="IPR009716">
    <property type="entry name" value="Ferroportin-1"/>
</dbReference>
<keyword evidence="10" id="KW-1185">Reference proteome</keyword>
<dbReference type="PANTHER" id="PTHR11660">
    <property type="entry name" value="SOLUTE CARRIER FAMILY 40 MEMBER"/>
    <property type="match status" value="1"/>
</dbReference>
<dbReference type="OrthoDB" id="648861at2759"/>
<dbReference type="GO" id="GO:0005739">
    <property type="term" value="C:mitochondrion"/>
    <property type="evidence" value="ECO:0007669"/>
    <property type="project" value="EnsemblPlants"/>
</dbReference>
<keyword evidence="4 8" id="KW-0812">Transmembrane</keyword>